<reference evidence="7 8" key="1">
    <citation type="submission" date="2018-09" db="EMBL/GenBank/DDBJ databases">
        <title>Genomic investigation of the strawberry pathogen Phytophthora fragariae indicates pathogenicity is determined by transcriptional variation in three key races.</title>
        <authorList>
            <person name="Adams T.M."/>
            <person name="Armitage A.D."/>
            <person name="Sobczyk M.K."/>
            <person name="Bates H.J."/>
            <person name="Dunwell J.M."/>
            <person name="Nellist C.F."/>
            <person name="Harrison R.J."/>
        </authorList>
    </citation>
    <scope>NUCLEOTIDE SEQUENCE [LARGE SCALE GENOMIC DNA]</scope>
    <source>
        <strain evidence="4 6">BC-1</strain>
        <strain evidence="3 8">BC-23</strain>
        <strain evidence="2 5">NOV-27</strain>
        <strain evidence="1 7">SCRP245</strain>
    </source>
</reference>
<dbReference type="Proteomes" id="UP000440367">
    <property type="component" value="Unassembled WGS sequence"/>
</dbReference>
<dbReference type="EMBL" id="QXFW01000219">
    <property type="protein sequence ID" value="KAE9020118.1"/>
    <property type="molecule type" value="Genomic_DNA"/>
</dbReference>
<dbReference type="EMBL" id="QXGC01000022">
    <property type="protein sequence ID" value="KAE9254533.1"/>
    <property type="molecule type" value="Genomic_DNA"/>
</dbReference>
<evidence type="ECO:0000313" key="2">
    <source>
        <dbReference type="EMBL" id="KAE9235775.1"/>
    </source>
</evidence>
<dbReference type="EMBL" id="QXGB01000032">
    <property type="protein sequence ID" value="KAE9235775.1"/>
    <property type="molecule type" value="Genomic_DNA"/>
</dbReference>
<evidence type="ECO:0000313" key="7">
    <source>
        <dbReference type="Proteomes" id="UP000460718"/>
    </source>
</evidence>
<evidence type="ECO:0000313" key="1">
    <source>
        <dbReference type="EMBL" id="KAE9020118.1"/>
    </source>
</evidence>
<sequence>MPLHFDMRMLGTVTYASSKANGDEAKFISPDNKLTKKNEEGSYA</sequence>
<evidence type="ECO:0000313" key="6">
    <source>
        <dbReference type="Proteomes" id="UP000440367"/>
    </source>
</evidence>
<name>A0A6A3LPM5_9STRA</name>
<dbReference type="Proteomes" id="UP000433483">
    <property type="component" value="Unassembled WGS sequence"/>
</dbReference>
<dbReference type="Proteomes" id="UP000476176">
    <property type="component" value="Unassembled WGS sequence"/>
</dbReference>
<accession>A0A6A3LPM5</accession>
<evidence type="ECO:0000313" key="5">
    <source>
        <dbReference type="Proteomes" id="UP000433483"/>
    </source>
</evidence>
<dbReference type="EMBL" id="QXGD01000037">
    <property type="protein sequence ID" value="KAE9256868.1"/>
    <property type="molecule type" value="Genomic_DNA"/>
</dbReference>
<evidence type="ECO:0000313" key="8">
    <source>
        <dbReference type="Proteomes" id="UP000476176"/>
    </source>
</evidence>
<evidence type="ECO:0000313" key="4">
    <source>
        <dbReference type="EMBL" id="KAE9256868.1"/>
    </source>
</evidence>
<keyword evidence="5" id="KW-1185">Reference proteome</keyword>
<gene>
    <name evidence="4" type="ORF">PF002_g1539</name>
    <name evidence="3" type="ORF">PF004_g967</name>
    <name evidence="2" type="ORF">PF005_g1315</name>
    <name evidence="1" type="ORF">PF011_g5552</name>
</gene>
<organism evidence="1 7">
    <name type="scientific">Phytophthora fragariae</name>
    <dbReference type="NCBI Taxonomy" id="53985"/>
    <lineage>
        <taxon>Eukaryota</taxon>
        <taxon>Sar</taxon>
        <taxon>Stramenopiles</taxon>
        <taxon>Oomycota</taxon>
        <taxon>Peronosporomycetes</taxon>
        <taxon>Peronosporales</taxon>
        <taxon>Peronosporaceae</taxon>
        <taxon>Phytophthora</taxon>
    </lineage>
</organism>
<evidence type="ECO:0000313" key="3">
    <source>
        <dbReference type="EMBL" id="KAE9254533.1"/>
    </source>
</evidence>
<dbReference type="OrthoDB" id="10272231at2759"/>
<dbReference type="Proteomes" id="UP000460718">
    <property type="component" value="Unassembled WGS sequence"/>
</dbReference>
<dbReference type="AlphaFoldDB" id="A0A6A3LPM5"/>
<proteinExistence type="predicted"/>
<protein>
    <submittedName>
        <fullName evidence="1">Uncharacterized protein</fullName>
    </submittedName>
</protein>
<comment type="caution">
    <text evidence="1">The sequence shown here is derived from an EMBL/GenBank/DDBJ whole genome shotgun (WGS) entry which is preliminary data.</text>
</comment>